<dbReference type="GO" id="GO:0016791">
    <property type="term" value="F:phosphatase activity"/>
    <property type="evidence" value="ECO:0007669"/>
    <property type="project" value="TreeGrafter"/>
</dbReference>
<dbReference type="Pfam" id="PF18407">
    <property type="entry name" value="GNAT_like"/>
    <property type="match status" value="1"/>
</dbReference>
<evidence type="ECO:0000259" key="1">
    <source>
        <dbReference type="Pfam" id="PF18407"/>
    </source>
</evidence>
<dbReference type="InterPro" id="IPR041065">
    <property type="entry name" value="GNAT-like"/>
</dbReference>
<dbReference type="PANTHER" id="PTHR19288">
    <property type="entry name" value="4-NITROPHENYLPHOSPHATASE-RELATED"/>
    <property type="match status" value="1"/>
</dbReference>
<dbReference type="AlphaFoldDB" id="A0A1G7WFU7"/>
<keyword evidence="3" id="KW-1185">Reference proteome</keyword>
<dbReference type="Proteomes" id="UP000198923">
    <property type="component" value="Unassembled WGS sequence"/>
</dbReference>
<dbReference type="Pfam" id="PF13344">
    <property type="entry name" value="Hydrolase_6"/>
    <property type="match status" value="1"/>
</dbReference>
<proteinExistence type="predicted"/>
<dbReference type="Gene3D" id="3.40.50.1000">
    <property type="entry name" value="HAD superfamily/HAD-like"/>
    <property type="match status" value="2"/>
</dbReference>
<dbReference type="GO" id="GO:0005737">
    <property type="term" value="C:cytoplasm"/>
    <property type="evidence" value="ECO:0007669"/>
    <property type="project" value="TreeGrafter"/>
</dbReference>
<accession>A0A1G7WFU7</accession>
<evidence type="ECO:0000313" key="3">
    <source>
        <dbReference type="Proteomes" id="UP000198923"/>
    </source>
</evidence>
<organism evidence="2 3">
    <name type="scientific">Sinosporangium album</name>
    <dbReference type="NCBI Taxonomy" id="504805"/>
    <lineage>
        <taxon>Bacteria</taxon>
        <taxon>Bacillati</taxon>
        <taxon>Actinomycetota</taxon>
        <taxon>Actinomycetes</taxon>
        <taxon>Streptosporangiales</taxon>
        <taxon>Streptosporangiaceae</taxon>
        <taxon>Sinosporangium</taxon>
    </lineage>
</organism>
<dbReference type="PANTHER" id="PTHR19288:SF95">
    <property type="entry name" value="D-GLYCEROL 3-PHOSPHATE PHOSPHATASE"/>
    <property type="match status" value="1"/>
</dbReference>
<dbReference type="STRING" id="504805.SAMN05421505_1079"/>
<dbReference type="SUPFAM" id="SSF56784">
    <property type="entry name" value="HAD-like"/>
    <property type="match status" value="1"/>
</dbReference>
<reference evidence="2 3" key="1">
    <citation type="submission" date="2016-10" db="EMBL/GenBank/DDBJ databases">
        <authorList>
            <person name="de Groot N.N."/>
        </authorList>
    </citation>
    <scope>NUCLEOTIDE SEQUENCE [LARGE SCALE GENOMIC DNA]</scope>
    <source>
        <strain evidence="2 3">CPCC 201354</strain>
    </source>
</reference>
<name>A0A1G7WFU7_9ACTN</name>
<protein>
    <submittedName>
        <fullName evidence="2">Haloacid Dehalogenase Superfamily Class (Subfamily) IIA</fullName>
    </submittedName>
</protein>
<dbReference type="InterPro" id="IPR023214">
    <property type="entry name" value="HAD_sf"/>
</dbReference>
<sequence>MGAKMLIDGYDTLLLDLDGVVYLGPHPIPAATESLKEAARSGIRLAYCTNNASRTPRAIAEHLTALGAPASVEDVVTSAQAAARLIAERVPAGSPVLVVGGMGLRTAVRQQGLRPVTTALDHPVAVVEGFTPDLSYSLLREGALAVRQGALFVAANADSTMPTSRGEVPGNGSLTQVIAHATGATPIVAGKPERPMHRESILRTGSQRPLVVGDRLDTDIEGATAASVDSLLVLTGVATPLDILTAGPRHRPTYIAADLSELHQPYPDITVEAGQWTCAAWTATWKDNSLSLEGHGDPVNALRAASAATWASVGHHSAAPAAVTSALELLSP</sequence>
<evidence type="ECO:0000313" key="2">
    <source>
        <dbReference type="EMBL" id="SDG70832.1"/>
    </source>
</evidence>
<dbReference type="EMBL" id="FNCN01000007">
    <property type="protein sequence ID" value="SDG70832.1"/>
    <property type="molecule type" value="Genomic_DNA"/>
</dbReference>
<dbReference type="InterPro" id="IPR006357">
    <property type="entry name" value="HAD-SF_hydro_IIA"/>
</dbReference>
<dbReference type="Pfam" id="PF13242">
    <property type="entry name" value="Hydrolase_like"/>
    <property type="match status" value="1"/>
</dbReference>
<dbReference type="NCBIfam" id="TIGR01460">
    <property type="entry name" value="HAD-SF-IIA"/>
    <property type="match status" value="1"/>
</dbReference>
<feature type="domain" description="GCN5-related N-acetyltransferase-like" evidence="1">
    <location>
        <begin position="278"/>
        <end position="328"/>
    </location>
</feature>
<dbReference type="InterPro" id="IPR036412">
    <property type="entry name" value="HAD-like_sf"/>
</dbReference>
<gene>
    <name evidence="2" type="ORF">SAMN05421505_1079</name>
</gene>